<feature type="chain" id="PRO_5033003121" description="WAP domain-containing protein" evidence="1">
    <location>
        <begin position="21"/>
        <end position="102"/>
    </location>
</feature>
<protein>
    <recommendedName>
        <fullName evidence="4">WAP domain-containing protein</fullName>
    </recommendedName>
</protein>
<evidence type="ECO:0000313" key="3">
    <source>
        <dbReference type="Proteomes" id="UP000663836"/>
    </source>
</evidence>
<feature type="signal peptide" evidence="1">
    <location>
        <begin position="1"/>
        <end position="20"/>
    </location>
</feature>
<keyword evidence="1" id="KW-0732">Signal</keyword>
<organism evidence="2 3">
    <name type="scientific">Rotaria sordida</name>
    <dbReference type="NCBI Taxonomy" id="392033"/>
    <lineage>
        <taxon>Eukaryota</taxon>
        <taxon>Metazoa</taxon>
        <taxon>Spiralia</taxon>
        <taxon>Gnathifera</taxon>
        <taxon>Rotifera</taxon>
        <taxon>Eurotatoria</taxon>
        <taxon>Bdelloidea</taxon>
        <taxon>Philodinida</taxon>
        <taxon>Philodinidae</taxon>
        <taxon>Rotaria</taxon>
    </lineage>
</organism>
<dbReference type="AlphaFoldDB" id="A0A818MY89"/>
<evidence type="ECO:0008006" key="4">
    <source>
        <dbReference type="Google" id="ProtNLM"/>
    </source>
</evidence>
<proteinExistence type="predicted"/>
<evidence type="ECO:0000256" key="1">
    <source>
        <dbReference type="SAM" id="SignalP"/>
    </source>
</evidence>
<sequence>MLLTTSFLFVICLFTILFESKELVLSIIAIANPELVCPGYGFVRPEEPYIDECKPENDTCEAGMKCCYTPLKPCGYHCLVGKDNVAKAGTCPPQDSDQDNQD</sequence>
<reference evidence="2" key="1">
    <citation type="submission" date="2021-02" db="EMBL/GenBank/DDBJ databases">
        <authorList>
            <person name="Nowell W R."/>
        </authorList>
    </citation>
    <scope>NUCLEOTIDE SEQUENCE</scope>
</reference>
<gene>
    <name evidence="2" type="ORF">JBS370_LOCUS3601</name>
</gene>
<dbReference type="Proteomes" id="UP000663836">
    <property type="component" value="Unassembled WGS sequence"/>
</dbReference>
<dbReference type="EMBL" id="CAJOBD010000156">
    <property type="protein sequence ID" value="CAF3597266.1"/>
    <property type="molecule type" value="Genomic_DNA"/>
</dbReference>
<evidence type="ECO:0000313" key="2">
    <source>
        <dbReference type="EMBL" id="CAF3597266.1"/>
    </source>
</evidence>
<name>A0A818MY89_9BILA</name>
<accession>A0A818MY89</accession>
<comment type="caution">
    <text evidence="2">The sequence shown here is derived from an EMBL/GenBank/DDBJ whole genome shotgun (WGS) entry which is preliminary data.</text>
</comment>